<dbReference type="AlphaFoldDB" id="A0A916VYI0"/>
<evidence type="ECO:0000313" key="3">
    <source>
        <dbReference type="Proteomes" id="UP000636264"/>
    </source>
</evidence>
<feature type="signal peptide" evidence="1">
    <location>
        <begin position="1"/>
        <end position="27"/>
    </location>
</feature>
<name>A0A916VYI0_9HYPH</name>
<keyword evidence="1" id="KW-0732">Signal</keyword>
<reference evidence="2" key="2">
    <citation type="submission" date="2020-09" db="EMBL/GenBank/DDBJ databases">
        <authorList>
            <person name="Sun Q."/>
            <person name="Zhou Y."/>
        </authorList>
    </citation>
    <scope>NUCLEOTIDE SEQUENCE</scope>
    <source>
        <strain evidence="2">CGMCC 1.15320</strain>
    </source>
</reference>
<gene>
    <name evidence="2" type="ORF">GCM10011385_02030</name>
</gene>
<keyword evidence="3" id="KW-1185">Reference proteome</keyword>
<dbReference type="Proteomes" id="UP000636264">
    <property type="component" value="Unassembled WGS sequence"/>
</dbReference>
<reference evidence="2" key="1">
    <citation type="journal article" date="2014" name="Int. J. Syst. Evol. Microbiol.">
        <title>Complete genome sequence of Corynebacterium casei LMG S-19264T (=DSM 44701T), isolated from a smear-ripened cheese.</title>
        <authorList>
            <consortium name="US DOE Joint Genome Institute (JGI-PGF)"/>
            <person name="Walter F."/>
            <person name="Albersmeier A."/>
            <person name="Kalinowski J."/>
            <person name="Ruckert C."/>
        </authorList>
    </citation>
    <scope>NUCLEOTIDE SEQUENCE</scope>
    <source>
        <strain evidence="2">CGMCC 1.15320</strain>
    </source>
</reference>
<dbReference type="RefSeq" id="WP_188719064.1">
    <property type="nucleotide sequence ID" value="NZ_BMIF01000001.1"/>
</dbReference>
<evidence type="ECO:0000313" key="2">
    <source>
        <dbReference type="EMBL" id="GGA52321.1"/>
    </source>
</evidence>
<evidence type="ECO:0000256" key="1">
    <source>
        <dbReference type="SAM" id="SignalP"/>
    </source>
</evidence>
<proteinExistence type="predicted"/>
<organism evidence="2 3">
    <name type="scientific">Nitratireductor aestuarii</name>
    <dbReference type="NCBI Taxonomy" id="1735103"/>
    <lineage>
        <taxon>Bacteria</taxon>
        <taxon>Pseudomonadati</taxon>
        <taxon>Pseudomonadota</taxon>
        <taxon>Alphaproteobacteria</taxon>
        <taxon>Hyphomicrobiales</taxon>
        <taxon>Phyllobacteriaceae</taxon>
        <taxon>Nitratireductor</taxon>
    </lineage>
</organism>
<accession>A0A916VYI0</accession>
<protein>
    <submittedName>
        <fullName evidence="2">Uncharacterized protein</fullName>
    </submittedName>
</protein>
<feature type="chain" id="PRO_5037034489" evidence="1">
    <location>
        <begin position="28"/>
        <end position="130"/>
    </location>
</feature>
<sequence length="130" mass="14516">MRRWISLALLISSISIAGGLQPLPAQAGMAKGIATRSIQTTNPNLIKVQDYIGQEYHYKYPQRAQRLTYEEAMQRATPLARTPTPRPSPQHDLFVVEPYVVEPPVTRQRVNVKHPCAAHPSGHCGTSVYK</sequence>
<comment type="caution">
    <text evidence="2">The sequence shown here is derived from an EMBL/GenBank/DDBJ whole genome shotgun (WGS) entry which is preliminary data.</text>
</comment>
<dbReference type="EMBL" id="BMIF01000001">
    <property type="protein sequence ID" value="GGA52321.1"/>
    <property type="molecule type" value="Genomic_DNA"/>
</dbReference>